<organism evidence="1 2">
    <name type="scientific">Rhizopogon vesiculosus</name>
    <dbReference type="NCBI Taxonomy" id="180088"/>
    <lineage>
        <taxon>Eukaryota</taxon>
        <taxon>Fungi</taxon>
        <taxon>Dikarya</taxon>
        <taxon>Basidiomycota</taxon>
        <taxon>Agaricomycotina</taxon>
        <taxon>Agaricomycetes</taxon>
        <taxon>Agaricomycetidae</taxon>
        <taxon>Boletales</taxon>
        <taxon>Suillineae</taxon>
        <taxon>Rhizopogonaceae</taxon>
        <taxon>Rhizopogon</taxon>
    </lineage>
</organism>
<reference evidence="1 2" key="1">
    <citation type="submission" date="2016-03" db="EMBL/GenBank/DDBJ databases">
        <title>Comparative genomics of the ectomycorrhizal sister species Rhizopogon vinicolor and Rhizopogon vesiculosus (Basidiomycota: Boletales) reveals a divergence of the mating type B locus.</title>
        <authorList>
            <person name="Mujic A.B."/>
            <person name="Kuo A."/>
            <person name="Tritt A."/>
            <person name="Lipzen A."/>
            <person name="Chen C."/>
            <person name="Johnson J."/>
            <person name="Sharma A."/>
            <person name="Barry K."/>
            <person name="Grigoriev I.V."/>
            <person name="Spatafora J.W."/>
        </authorList>
    </citation>
    <scope>NUCLEOTIDE SEQUENCE [LARGE SCALE GENOMIC DNA]</scope>
    <source>
        <strain evidence="1 2">AM-OR11-056</strain>
    </source>
</reference>
<dbReference type="InterPro" id="IPR011009">
    <property type="entry name" value="Kinase-like_dom_sf"/>
</dbReference>
<proteinExistence type="predicted"/>
<accession>A0A1J8QC44</accession>
<dbReference type="OrthoDB" id="2672723at2759"/>
<gene>
    <name evidence="1" type="ORF">AZE42_06252</name>
</gene>
<name>A0A1J8QC44_9AGAM</name>
<comment type="caution">
    <text evidence="1">The sequence shown here is derived from an EMBL/GenBank/DDBJ whole genome shotgun (WGS) entry which is preliminary data.</text>
</comment>
<dbReference type="SUPFAM" id="SSF56112">
    <property type="entry name" value="Protein kinase-like (PK-like)"/>
    <property type="match status" value="1"/>
</dbReference>
<keyword evidence="2" id="KW-1185">Reference proteome</keyword>
<sequence>MFQSNASSDFTLNLVKLGPPVVFGSFGDVYRYIIKSGEVKTEVCRLNNPGSAHRPLLDVASVESPFPTLVSQWMPSGTLYIHVKEIVFIGIFMLLDQEYRWWPQLSSVNFHDVVIFIIDTYPVHSKNIVHGDLTDFGLATVVGDEELQWSVETVERDFNC</sequence>
<dbReference type="Proteomes" id="UP000183567">
    <property type="component" value="Unassembled WGS sequence"/>
</dbReference>
<protein>
    <recommendedName>
        <fullName evidence="3">Protein kinase domain-containing protein</fullName>
    </recommendedName>
</protein>
<dbReference type="AlphaFoldDB" id="A0A1J8QC44"/>
<evidence type="ECO:0000313" key="1">
    <source>
        <dbReference type="EMBL" id="OJA11185.1"/>
    </source>
</evidence>
<dbReference type="EMBL" id="LVVM01005189">
    <property type="protein sequence ID" value="OJA11185.1"/>
    <property type="molecule type" value="Genomic_DNA"/>
</dbReference>
<evidence type="ECO:0000313" key="2">
    <source>
        <dbReference type="Proteomes" id="UP000183567"/>
    </source>
</evidence>
<evidence type="ECO:0008006" key="3">
    <source>
        <dbReference type="Google" id="ProtNLM"/>
    </source>
</evidence>